<evidence type="ECO:0000256" key="2">
    <source>
        <dbReference type="ARBA" id="ARBA00022692"/>
    </source>
</evidence>
<feature type="transmembrane region" description="Helical" evidence="5">
    <location>
        <begin position="34"/>
        <end position="52"/>
    </location>
</feature>
<feature type="transmembrane region" description="Helical" evidence="5">
    <location>
        <begin position="67"/>
        <end position="85"/>
    </location>
</feature>
<comment type="caution">
    <text evidence="6">The sequence shown here is derived from an EMBL/GenBank/DDBJ whole genome shotgun (WGS) entry which is preliminary data.</text>
</comment>
<keyword evidence="4 5" id="KW-0472">Membrane</keyword>
<gene>
    <name evidence="6" type="ORF">DAKH74_039490</name>
</gene>
<dbReference type="GO" id="GO:0016020">
    <property type="term" value="C:membrane"/>
    <property type="evidence" value="ECO:0007669"/>
    <property type="project" value="UniProtKB-SubCell"/>
</dbReference>
<name>A0AAV5S0T2_MAUHU</name>
<reference evidence="6 7" key="1">
    <citation type="journal article" date="2023" name="Elife">
        <title>Identification of key yeast species and microbe-microbe interactions impacting larval growth of Drosophila in the wild.</title>
        <authorList>
            <person name="Mure A."/>
            <person name="Sugiura Y."/>
            <person name="Maeda R."/>
            <person name="Honda K."/>
            <person name="Sakurai N."/>
            <person name="Takahashi Y."/>
            <person name="Watada M."/>
            <person name="Katoh T."/>
            <person name="Gotoh A."/>
            <person name="Gotoh Y."/>
            <person name="Taniguchi I."/>
            <person name="Nakamura K."/>
            <person name="Hayashi T."/>
            <person name="Katayama T."/>
            <person name="Uemura T."/>
            <person name="Hattori Y."/>
        </authorList>
    </citation>
    <scope>NUCLEOTIDE SEQUENCE [LARGE SCALE GENOMIC DNA]</scope>
    <source>
        <strain evidence="6 7">KH-74</strain>
    </source>
</reference>
<comment type="subcellular location">
    <subcellularLocation>
        <location evidence="1">Membrane</location>
        <topology evidence="1">Multi-pass membrane protein</topology>
    </subcellularLocation>
</comment>
<dbReference type="PANTHER" id="PTHR23291">
    <property type="entry name" value="BAX INHIBITOR-RELATED"/>
    <property type="match status" value="1"/>
</dbReference>
<evidence type="ECO:0000256" key="3">
    <source>
        <dbReference type="ARBA" id="ARBA00022989"/>
    </source>
</evidence>
<feature type="transmembrane region" description="Helical" evidence="5">
    <location>
        <begin position="124"/>
        <end position="145"/>
    </location>
</feature>
<accession>A0AAV5S0T2</accession>
<dbReference type="InterPro" id="IPR006214">
    <property type="entry name" value="Bax_inhibitor_1-related"/>
</dbReference>
<feature type="transmembrane region" description="Helical" evidence="5">
    <location>
        <begin position="246"/>
        <end position="264"/>
    </location>
</feature>
<evidence type="ECO:0000256" key="4">
    <source>
        <dbReference type="ARBA" id="ARBA00023136"/>
    </source>
</evidence>
<comment type="similarity">
    <text evidence="5">Belongs to the BI1 family.</text>
</comment>
<sequence>MSETAGPYVPEDFMYSTKVASCEPQVRQNFMSKVYSLLSAQLLFTFAAALTVSRNETIQSFVVTHTAVWWLMMATTVLTCVWLSLAPRAEDAQNDYDTAPLIDEENQLRSNSTPWYVLSRKGQLALLGVFTFAEAYTISLVTLVYDPDVVLRALVITAVIVVGVSLMAMSPRFLWVLESAATIQYWLAWALLLLIGIGISSMFFGLGSKMDLLYGWLGAIVFTVYLFIDTQMVFRKVYPDEEIRCAMMLYLDIINLFLSILRILNHSSSDD</sequence>
<dbReference type="EMBL" id="BTGD01000011">
    <property type="protein sequence ID" value="GMM57333.1"/>
    <property type="molecule type" value="Genomic_DNA"/>
</dbReference>
<evidence type="ECO:0000313" key="7">
    <source>
        <dbReference type="Proteomes" id="UP001377567"/>
    </source>
</evidence>
<keyword evidence="2 5" id="KW-0812">Transmembrane</keyword>
<keyword evidence="7" id="KW-1185">Reference proteome</keyword>
<dbReference type="Proteomes" id="UP001377567">
    <property type="component" value="Unassembled WGS sequence"/>
</dbReference>
<organism evidence="6 7">
    <name type="scientific">Maudiozyma humilis</name>
    <name type="common">Sour dough yeast</name>
    <name type="synonym">Kazachstania humilis</name>
    <dbReference type="NCBI Taxonomy" id="51915"/>
    <lineage>
        <taxon>Eukaryota</taxon>
        <taxon>Fungi</taxon>
        <taxon>Dikarya</taxon>
        <taxon>Ascomycota</taxon>
        <taxon>Saccharomycotina</taxon>
        <taxon>Saccharomycetes</taxon>
        <taxon>Saccharomycetales</taxon>
        <taxon>Saccharomycetaceae</taxon>
        <taxon>Maudiozyma</taxon>
    </lineage>
</organism>
<dbReference type="Pfam" id="PF01027">
    <property type="entry name" value="Bax1-I"/>
    <property type="match status" value="1"/>
</dbReference>
<dbReference type="AlphaFoldDB" id="A0AAV5S0T2"/>
<feature type="transmembrane region" description="Helical" evidence="5">
    <location>
        <begin position="213"/>
        <end position="234"/>
    </location>
</feature>
<proteinExistence type="inferred from homology"/>
<evidence type="ECO:0000256" key="1">
    <source>
        <dbReference type="ARBA" id="ARBA00004141"/>
    </source>
</evidence>
<dbReference type="PANTHER" id="PTHR23291:SF50">
    <property type="entry name" value="PROTEIN LIFEGUARD 4"/>
    <property type="match status" value="1"/>
</dbReference>
<keyword evidence="3 5" id="KW-1133">Transmembrane helix</keyword>
<feature type="transmembrane region" description="Helical" evidence="5">
    <location>
        <begin position="186"/>
        <end position="207"/>
    </location>
</feature>
<evidence type="ECO:0000256" key="5">
    <source>
        <dbReference type="RuleBase" id="RU004379"/>
    </source>
</evidence>
<protein>
    <submittedName>
        <fullName evidence="6">Bxi1 protein</fullName>
    </submittedName>
</protein>
<feature type="transmembrane region" description="Helical" evidence="5">
    <location>
        <begin position="151"/>
        <end position="174"/>
    </location>
</feature>
<evidence type="ECO:0000313" key="6">
    <source>
        <dbReference type="EMBL" id="GMM57333.1"/>
    </source>
</evidence>